<dbReference type="EMBL" id="LXSG01000028">
    <property type="protein sequence ID" value="OAM19822.1"/>
    <property type="molecule type" value="Genomic_DNA"/>
</dbReference>
<dbReference type="Pfam" id="PF05309">
    <property type="entry name" value="TraE"/>
    <property type="match status" value="1"/>
</dbReference>
<evidence type="ECO:0000256" key="1">
    <source>
        <dbReference type="SAM" id="MobiDB-lite"/>
    </source>
</evidence>
<gene>
    <name evidence="2" type="ORF">A7P90_04990</name>
</gene>
<dbReference type="AlphaFoldDB" id="A0A1A9RKR2"/>
<reference evidence="3" key="1">
    <citation type="submission" date="2016-05" db="EMBL/GenBank/DDBJ databases">
        <title>Draft genome of Corynebacterium afermentans subsp. afermentans LCDC 88199T.</title>
        <authorList>
            <person name="Bernier A.-M."/>
            <person name="Bernard K."/>
        </authorList>
    </citation>
    <scope>NUCLEOTIDE SEQUENCE [LARGE SCALE GENOMIC DNA]</scope>
    <source>
        <strain evidence="3">NML04-0072</strain>
    </source>
</reference>
<dbReference type="InterPro" id="IPR007973">
    <property type="entry name" value="Pilus_assembly_TraE"/>
</dbReference>
<feature type="region of interest" description="Disordered" evidence="1">
    <location>
        <begin position="232"/>
        <end position="296"/>
    </location>
</feature>
<dbReference type="RefSeq" id="WP_064087654.1">
    <property type="nucleotide sequence ID" value="NZ_LXSG01000028.1"/>
</dbReference>
<feature type="compositionally biased region" description="Low complexity" evidence="1">
    <location>
        <begin position="270"/>
        <end position="288"/>
    </location>
</feature>
<dbReference type="OrthoDB" id="7405099at2"/>
<accession>A0A1A9RKR2</accession>
<sequence length="296" mass="32101">MQWPTFKTKLRKALESNTILGLVCLGLLFVAVLQQIKINSQHERIALKPPGALSEEAIIGWDHASQEYLNSFALYIVGSMSSATPNTVDYTAKVMEPLFDPQLWQVIKPQLLAVKNNPNYIGINPVSNFTPTANLIYEPKTGKIFIPGRIVSSAYSKGAMTQLGAVDVTYEVIIQMVDGMPRVKSWYVYPGEPHTLKWADRYPDKAEQEAKDRQAQIQILPTVPESEISFPQDAQPVPQPGTASAAAAPIPASGIPITPGQGNIPGVVMPPSATETTQPAETETAPPAGQSQSDLL</sequence>
<evidence type="ECO:0000313" key="2">
    <source>
        <dbReference type="EMBL" id="OAM19822.1"/>
    </source>
</evidence>
<dbReference type="Proteomes" id="UP000077589">
    <property type="component" value="Unassembled WGS sequence"/>
</dbReference>
<evidence type="ECO:0008006" key="4">
    <source>
        <dbReference type="Google" id="ProtNLM"/>
    </source>
</evidence>
<comment type="caution">
    <text evidence="2">The sequence shown here is derived from an EMBL/GenBank/DDBJ whole genome shotgun (WGS) entry which is preliminary data.</text>
</comment>
<protein>
    <recommendedName>
        <fullName evidence="4">Type IV conjugative transfer system protein TraE</fullName>
    </recommendedName>
</protein>
<evidence type="ECO:0000313" key="3">
    <source>
        <dbReference type="Proteomes" id="UP000077589"/>
    </source>
</evidence>
<name>A0A1A9RKR2_EIKCO</name>
<organism evidence="2 3">
    <name type="scientific">Eikenella corrodens</name>
    <dbReference type="NCBI Taxonomy" id="539"/>
    <lineage>
        <taxon>Bacteria</taxon>
        <taxon>Pseudomonadati</taxon>
        <taxon>Pseudomonadota</taxon>
        <taxon>Betaproteobacteria</taxon>
        <taxon>Neisseriales</taxon>
        <taxon>Neisseriaceae</taxon>
        <taxon>Eikenella</taxon>
    </lineage>
</organism>
<feature type="compositionally biased region" description="Low complexity" evidence="1">
    <location>
        <begin position="240"/>
        <end position="260"/>
    </location>
</feature>
<proteinExistence type="predicted"/>